<accession>A0A6G1KHM8</accession>
<evidence type="ECO:0000256" key="5">
    <source>
        <dbReference type="ARBA" id="ARBA00022898"/>
    </source>
</evidence>
<dbReference type="PANTHER" id="PTHR30538">
    <property type="entry name" value="LYSINE 2,3-AMINOMUTASE-RELATED"/>
    <property type="match status" value="1"/>
</dbReference>
<feature type="region of interest" description="Disordered" evidence="8">
    <location>
        <begin position="54"/>
        <end position="88"/>
    </location>
</feature>
<dbReference type="InterPro" id="IPR003739">
    <property type="entry name" value="Lys_aminomutase/Glu_NH3_mut"/>
</dbReference>
<dbReference type="PROSITE" id="PS51918">
    <property type="entry name" value="RADICAL_SAM"/>
    <property type="match status" value="1"/>
</dbReference>
<feature type="compositionally biased region" description="Polar residues" evidence="8">
    <location>
        <begin position="73"/>
        <end position="83"/>
    </location>
</feature>
<dbReference type="InterPro" id="IPR013785">
    <property type="entry name" value="Aldolase_TIM"/>
</dbReference>
<dbReference type="InterPro" id="IPR007197">
    <property type="entry name" value="rSAM"/>
</dbReference>
<evidence type="ECO:0000256" key="6">
    <source>
        <dbReference type="ARBA" id="ARBA00023004"/>
    </source>
</evidence>
<evidence type="ECO:0000259" key="9">
    <source>
        <dbReference type="PROSITE" id="PS51918"/>
    </source>
</evidence>
<name>A0A6G1KHM8_9PLEO</name>
<evidence type="ECO:0000313" key="11">
    <source>
        <dbReference type="Proteomes" id="UP000799428"/>
    </source>
</evidence>
<sequence length="559" mass="62894">MLGLKQTTALYRAISSPVCLRTSKATPSPINQLHLIRSHATAAAYDITYPYETGVNTPPPPPPLSSYLPPLSGSRTPPLNATPTEPKVSRTVQHLDLAPYDPALYWRRVPQWKHVTEELFLAYSWTLKNTVKTEHGLFKFLKEALPEQLIPSSDVNFKHVRTKDDFIAEALNGLRQAPMEVRLTPHILSVINWNNPVDDPVRRQFIPLASAFLSDHPKVALDSLHEEDDSPVPGLVHRYPDKALFLATSICPVYCRFCTRSYAIGPPTETVSKKAQKPSRKRWELVYEYIRTTKNLTDIVVSGGDTYYLQPDQITEIGKELLSIPHIKRIRFASKGLCVAPNRVLDPEDAWFKAFIGVSNSARAEGKHVCLHTHFNHPNEITWVTRKAAKYLTQNNVIVRNQSVLLKGVNDNIATMGQLIRQLADMNFTPYYVYQCDLVKGVEDLRTPLSTILSMEQNLRGTIAGFMMPNFVVDLPEGGGKRLATSYDSYSPDTGVSTFKAPGLQGEKGQRLYHYYDPLTRENHQGEASSSKGEPQHCLPPSFLQSYAKNVRDRVTHLL</sequence>
<protein>
    <submittedName>
        <fullName evidence="10">Kama family protein</fullName>
    </submittedName>
</protein>
<dbReference type="Proteomes" id="UP000799428">
    <property type="component" value="Unassembled WGS sequence"/>
</dbReference>
<evidence type="ECO:0000256" key="7">
    <source>
        <dbReference type="ARBA" id="ARBA00023014"/>
    </source>
</evidence>
<keyword evidence="3" id="KW-0949">S-adenosyl-L-methionine</keyword>
<dbReference type="Gene3D" id="3.20.20.70">
    <property type="entry name" value="Aldolase class I"/>
    <property type="match status" value="1"/>
</dbReference>
<dbReference type="AlphaFoldDB" id="A0A6G1KHM8"/>
<keyword evidence="7" id="KW-0411">Iron-sulfur</keyword>
<organism evidence="10 11">
    <name type="scientific">Pleomassaria siparia CBS 279.74</name>
    <dbReference type="NCBI Taxonomy" id="1314801"/>
    <lineage>
        <taxon>Eukaryota</taxon>
        <taxon>Fungi</taxon>
        <taxon>Dikarya</taxon>
        <taxon>Ascomycota</taxon>
        <taxon>Pezizomycotina</taxon>
        <taxon>Dothideomycetes</taxon>
        <taxon>Pleosporomycetidae</taxon>
        <taxon>Pleosporales</taxon>
        <taxon>Pleomassariaceae</taxon>
        <taxon>Pleomassaria</taxon>
    </lineage>
</organism>
<keyword evidence="5" id="KW-0663">Pyridoxal phosphate</keyword>
<comment type="cofactor">
    <cofactor evidence="1">
        <name>pyridoxal 5'-phosphate</name>
        <dbReference type="ChEBI" id="CHEBI:597326"/>
    </cofactor>
</comment>
<reference evidence="10" key="1">
    <citation type="journal article" date="2020" name="Stud. Mycol.">
        <title>101 Dothideomycetes genomes: a test case for predicting lifestyles and emergence of pathogens.</title>
        <authorList>
            <person name="Haridas S."/>
            <person name="Albert R."/>
            <person name="Binder M."/>
            <person name="Bloem J."/>
            <person name="Labutti K."/>
            <person name="Salamov A."/>
            <person name="Andreopoulos B."/>
            <person name="Baker S."/>
            <person name="Barry K."/>
            <person name="Bills G."/>
            <person name="Bluhm B."/>
            <person name="Cannon C."/>
            <person name="Castanera R."/>
            <person name="Culley D."/>
            <person name="Daum C."/>
            <person name="Ezra D."/>
            <person name="Gonzalez J."/>
            <person name="Henrissat B."/>
            <person name="Kuo A."/>
            <person name="Liang C."/>
            <person name="Lipzen A."/>
            <person name="Lutzoni F."/>
            <person name="Magnuson J."/>
            <person name="Mondo S."/>
            <person name="Nolan M."/>
            <person name="Ohm R."/>
            <person name="Pangilinan J."/>
            <person name="Park H.-J."/>
            <person name="Ramirez L."/>
            <person name="Alfaro M."/>
            <person name="Sun H."/>
            <person name="Tritt A."/>
            <person name="Yoshinaga Y."/>
            <person name="Zwiers L.-H."/>
            <person name="Turgeon B."/>
            <person name="Goodwin S."/>
            <person name="Spatafora J."/>
            <person name="Crous P."/>
            <person name="Grigoriev I."/>
        </authorList>
    </citation>
    <scope>NUCLEOTIDE SEQUENCE</scope>
    <source>
        <strain evidence="10">CBS 279.74</strain>
    </source>
</reference>
<dbReference type="NCBIfam" id="TIGR00238">
    <property type="entry name" value="KamA family radical SAM protein"/>
    <property type="match status" value="1"/>
</dbReference>
<keyword evidence="11" id="KW-1185">Reference proteome</keyword>
<dbReference type="GO" id="GO:0046872">
    <property type="term" value="F:metal ion binding"/>
    <property type="evidence" value="ECO:0007669"/>
    <property type="project" value="UniProtKB-KW"/>
</dbReference>
<evidence type="ECO:0000256" key="4">
    <source>
        <dbReference type="ARBA" id="ARBA00022723"/>
    </source>
</evidence>
<keyword evidence="6" id="KW-0408">Iron</keyword>
<evidence type="ECO:0000256" key="3">
    <source>
        <dbReference type="ARBA" id="ARBA00022691"/>
    </source>
</evidence>
<dbReference type="EMBL" id="MU005766">
    <property type="protein sequence ID" value="KAF2711982.1"/>
    <property type="molecule type" value="Genomic_DNA"/>
</dbReference>
<evidence type="ECO:0000256" key="8">
    <source>
        <dbReference type="SAM" id="MobiDB-lite"/>
    </source>
</evidence>
<dbReference type="GO" id="GO:0003824">
    <property type="term" value="F:catalytic activity"/>
    <property type="evidence" value="ECO:0007669"/>
    <property type="project" value="InterPro"/>
</dbReference>
<dbReference type="InterPro" id="IPR058240">
    <property type="entry name" value="rSAM_sf"/>
</dbReference>
<feature type="domain" description="Radical SAM core" evidence="9">
    <location>
        <begin position="237"/>
        <end position="469"/>
    </location>
</feature>
<dbReference type="OrthoDB" id="5396721at2759"/>
<evidence type="ECO:0000313" key="10">
    <source>
        <dbReference type="EMBL" id="KAF2711982.1"/>
    </source>
</evidence>
<dbReference type="PANTHER" id="PTHR30538:SF0">
    <property type="entry name" value="L-LYSINE 2,3-AMINOMUTASE AQ_1632-RELATED"/>
    <property type="match status" value="1"/>
</dbReference>
<keyword evidence="4" id="KW-0479">Metal-binding</keyword>
<dbReference type="SUPFAM" id="SSF102114">
    <property type="entry name" value="Radical SAM enzymes"/>
    <property type="match status" value="1"/>
</dbReference>
<evidence type="ECO:0000256" key="2">
    <source>
        <dbReference type="ARBA" id="ARBA00022485"/>
    </source>
</evidence>
<dbReference type="SFLD" id="SFLDS00029">
    <property type="entry name" value="Radical_SAM"/>
    <property type="match status" value="1"/>
</dbReference>
<evidence type="ECO:0000256" key="1">
    <source>
        <dbReference type="ARBA" id="ARBA00001933"/>
    </source>
</evidence>
<proteinExistence type="predicted"/>
<dbReference type="SFLD" id="SFLDG01070">
    <property type="entry name" value="PLP-dependent"/>
    <property type="match status" value="1"/>
</dbReference>
<keyword evidence="2" id="KW-0004">4Fe-4S</keyword>
<dbReference type="GO" id="GO:0051539">
    <property type="term" value="F:4 iron, 4 sulfur cluster binding"/>
    <property type="evidence" value="ECO:0007669"/>
    <property type="project" value="UniProtKB-KW"/>
</dbReference>
<gene>
    <name evidence="10" type="ORF">K504DRAFT_488509</name>
</gene>